<dbReference type="OrthoDB" id="2375431at2"/>
<dbReference type="PANTHER" id="PTHR43080:SF30">
    <property type="entry name" value="CYCLIC DI-AMP RECEPTOR B"/>
    <property type="match status" value="1"/>
</dbReference>
<dbReference type="Gene3D" id="3.10.580.10">
    <property type="entry name" value="CBS-domain"/>
    <property type="match status" value="1"/>
</dbReference>
<dbReference type="AlphaFoldDB" id="A0A3S0GF19"/>
<dbReference type="Pfam" id="PF00571">
    <property type="entry name" value="CBS"/>
    <property type="match status" value="2"/>
</dbReference>
<protein>
    <submittedName>
        <fullName evidence="4">CBS domain-containing protein</fullName>
    </submittedName>
</protein>
<dbReference type="EMBL" id="PXZH01000001">
    <property type="protein sequence ID" value="RST90218.1"/>
    <property type="molecule type" value="Genomic_DNA"/>
</dbReference>
<dbReference type="InterPro" id="IPR000644">
    <property type="entry name" value="CBS_dom"/>
</dbReference>
<dbReference type="CDD" id="cd04643">
    <property type="entry name" value="CBS_pair_bac"/>
    <property type="match status" value="1"/>
</dbReference>
<proteinExistence type="predicted"/>
<dbReference type="InterPro" id="IPR046342">
    <property type="entry name" value="CBS_dom_sf"/>
</dbReference>
<evidence type="ECO:0000256" key="2">
    <source>
        <dbReference type="PROSITE-ProRule" id="PRU00703"/>
    </source>
</evidence>
<comment type="caution">
    <text evidence="4">The sequence shown here is derived from an EMBL/GenBank/DDBJ whole genome shotgun (WGS) entry which is preliminary data.</text>
</comment>
<sequence length="165" mass="18892">MIGNSVKQLILENEADFLIPDEKVAHVMDINPLNHAFLVLANVRYSKIPVLNKQGQFVGLIGLSDIVNAMFDVTSINADKLNDYYVKDFMETGVKTIQRPYDIEYLLHLMVDSAFVPVTNQDNYLEGIVTRREILKAVNHMAHSLESQYDVEKKELKEISRQYFG</sequence>
<dbReference type="SUPFAM" id="SSF54631">
    <property type="entry name" value="CBS-domain pair"/>
    <property type="match status" value="1"/>
</dbReference>
<organism evidence="4 5">
    <name type="scientific">Vagococcus humatus</name>
    <dbReference type="NCBI Taxonomy" id="1889241"/>
    <lineage>
        <taxon>Bacteria</taxon>
        <taxon>Bacillati</taxon>
        <taxon>Bacillota</taxon>
        <taxon>Bacilli</taxon>
        <taxon>Lactobacillales</taxon>
        <taxon>Enterococcaceae</taxon>
        <taxon>Vagococcus</taxon>
    </lineage>
</organism>
<evidence type="ECO:0000259" key="3">
    <source>
        <dbReference type="PROSITE" id="PS51371"/>
    </source>
</evidence>
<evidence type="ECO:0000256" key="1">
    <source>
        <dbReference type="ARBA" id="ARBA00023122"/>
    </source>
</evidence>
<evidence type="ECO:0000313" key="4">
    <source>
        <dbReference type="EMBL" id="RST90218.1"/>
    </source>
</evidence>
<dbReference type="InterPro" id="IPR051257">
    <property type="entry name" value="Diverse_CBS-Domain"/>
</dbReference>
<feature type="domain" description="CBS" evidence="3">
    <location>
        <begin position="18"/>
        <end position="80"/>
    </location>
</feature>
<dbReference type="NCBIfam" id="NF041630">
    <property type="entry name" value="CBS_CbpB"/>
    <property type="match status" value="1"/>
</dbReference>
<keyword evidence="1 2" id="KW-0129">CBS domain</keyword>
<accession>A0A3S0GF19</accession>
<reference evidence="4 5" key="1">
    <citation type="submission" date="2018-03" db="EMBL/GenBank/DDBJ databases">
        <authorList>
            <person name="Gulvik C.A."/>
        </authorList>
    </citation>
    <scope>NUCLEOTIDE SEQUENCE [LARGE SCALE GENOMIC DNA]</scope>
    <source>
        <strain evidence="4 5">JCM 31581</strain>
    </source>
</reference>
<gene>
    <name evidence="4" type="ORF">C7P63_03855</name>
</gene>
<dbReference type="PROSITE" id="PS51371">
    <property type="entry name" value="CBS"/>
    <property type="match status" value="1"/>
</dbReference>
<dbReference type="RefSeq" id="WP_125942832.1">
    <property type="nucleotide sequence ID" value="NZ_PXZH01000001.1"/>
</dbReference>
<evidence type="ECO:0000313" key="5">
    <source>
        <dbReference type="Proteomes" id="UP000277864"/>
    </source>
</evidence>
<dbReference type="InterPro" id="IPR048125">
    <property type="entry name" value="CBS_CbpB"/>
</dbReference>
<dbReference type="Proteomes" id="UP000277864">
    <property type="component" value="Unassembled WGS sequence"/>
</dbReference>
<name>A0A3S0GF19_9ENTE</name>
<dbReference type="PANTHER" id="PTHR43080">
    <property type="entry name" value="CBS DOMAIN-CONTAINING PROTEIN CBSX3, MITOCHONDRIAL"/>
    <property type="match status" value="1"/>
</dbReference>
<keyword evidence="5" id="KW-1185">Reference proteome</keyword>